<proteinExistence type="predicted"/>
<dbReference type="Pfam" id="PF01535">
    <property type="entry name" value="PPR"/>
    <property type="match status" value="1"/>
</dbReference>
<gene>
    <name evidence="3" type="ORF">C1SCF055_LOCUS21635</name>
</gene>
<dbReference type="AlphaFoldDB" id="A0A9P1G055"/>
<dbReference type="Proteomes" id="UP001152797">
    <property type="component" value="Unassembled WGS sequence"/>
</dbReference>
<sequence length="694" mass="78053">MCLAQPPQTDVLKKTTRTIQAHGRCNHWNEALVALDQLQTIHLQIDAVCCGSALQTCSRQGWQQAIRLFWQTRLNFLQPSLISTNVIVRTTSNHEPWAKVLHFLSWTTIADFRADAHTFGAMLGSFPWFLSLQVLQKTETTPILLNTAISAMSAQETKSWPWSFHFLSDFRCKRLTADTVLLNTLLTTLERSCRWKSAIQLLALCIKKCGIATPNTVSFNACLSACESAEELEHALALLQAMEMEHQIQPDVVSFSAVLSACAKTAQWETALEQLVNMRCREIFPDTIAYNSVTTACSEAIQWQKCLQILKLTSLTSADQVMFNAILKGMEKSMLWQHALILLRTMELGHSLKGNLITYNTLMSTCQKCSQWERSLHFFLQLGLVKLIPDLVSYNTCLAACRKGAAWQQALQLWKPSQHRMDVVGHLELLAACMDSGQMDLAPVILEGMMKEVSSLFVEDVEALRPLGLAVTASDYLDSMQIDTSASDVLERCLQRYMMNPSLCQLENLDPAAGFGRSTRLRDRILERQHSLGVHFTRQALEGLCESYSSYEGWASWTVRAKRFCLSNLALHGPETFQSQDRSASTILAWASYNFDADLSRGRVNGFQQDRSERDQWLPPIQVEHERSGHAERQALLNLIQTDTLTSGASFPSMARGAVRLFVTHTLCISCLAACFQYKRLYPAVRFAVAFTVL</sequence>
<reference evidence="4 5" key="2">
    <citation type="submission" date="2024-05" db="EMBL/GenBank/DDBJ databases">
        <authorList>
            <person name="Chen Y."/>
            <person name="Shah S."/>
            <person name="Dougan E. K."/>
            <person name="Thang M."/>
            <person name="Chan C."/>
        </authorList>
    </citation>
    <scope>NUCLEOTIDE SEQUENCE [LARGE SCALE GENOMIC DNA]</scope>
</reference>
<evidence type="ECO:0000313" key="4">
    <source>
        <dbReference type="EMBL" id="CAL4782340.1"/>
    </source>
</evidence>
<protein>
    <submittedName>
        <fullName evidence="4">Pentatricopeptide repeat-containing protein, chloroplastic</fullName>
    </submittedName>
</protein>
<dbReference type="InterPro" id="IPR051222">
    <property type="entry name" value="PPR/CCM1_RNA-binding"/>
</dbReference>
<dbReference type="PANTHER" id="PTHR47942:SF63">
    <property type="entry name" value="PENTATRICOPEPTIDE REPEAT-CONTAINING PROTEIN"/>
    <property type="match status" value="1"/>
</dbReference>
<dbReference type="Pfam" id="PF13812">
    <property type="entry name" value="PPR_3"/>
    <property type="match status" value="1"/>
</dbReference>
<feature type="repeat" description="PPR" evidence="2">
    <location>
        <begin position="355"/>
        <end position="389"/>
    </location>
</feature>
<dbReference type="EMBL" id="CAMXCT010002024">
    <property type="protein sequence ID" value="CAI3995028.1"/>
    <property type="molecule type" value="Genomic_DNA"/>
</dbReference>
<dbReference type="Gene3D" id="1.25.40.10">
    <property type="entry name" value="Tetratricopeptide repeat domain"/>
    <property type="match status" value="3"/>
</dbReference>
<dbReference type="InterPro" id="IPR002885">
    <property type="entry name" value="PPR_rpt"/>
</dbReference>
<organism evidence="3">
    <name type="scientific">Cladocopium goreaui</name>
    <dbReference type="NCBI Taxonomy" id="2562237"/>
    <lineage>
        <taxon>Eukaryota</taxon>
        <taxon>Sar</taxon>
        <taxon>Alveolata</taxon>
        <taxon>Dinophyceae</taxon>
        <taxon>Suessiales</taxon>
        <taxon>Symbiodiniaceae</taxon>
        <taxon>Cladocopium</taxon>
    </lineage>
</organism>
<dbReference type="PROSITE" id="PS51375">
    <property type="entry name" value="PPR"/>
    <property type="match status" value="2"/>
</dbReference>
<evidence type="ECO:0000256" key="2">
    <source>
        <dbReference type="PROSITE-ProRule" id="PRU00708"/>
    </source>
</evidence>
<comment type="caution">
    <text evidence="3">The sequence shown here is derived from an EMBL/GenBank/DDBJ whole genome shotgun (WGS) entry which is preliminary data.</text>
</comment>
<dbReference type="OrthoDB" id="185373at2759"/>
<evidence type="ECO:0000313" key="3">
    <source>
        <dbReference type="EMBL" id="CAI3995028.1"/>
    </source>
</evidence>
<name>A0A9P1G055_9DINO</name>
<dbReference type="EMBL" id="CAMXCT020002024">
    <property type="protein sequence ID" value="CAL1148403.1"/>
    <property type="molecule type" value="Genomic_DNA"/>
</dbReference>
<accession>A0A9P1G055</accession>
<dbReference type="PANTHER" id="PTHR47942">
    <property type="entry name" value="TETRATRICOPEPTIDE REPEAT (TPR)-LIKE SUPERFAMILY PROTEIN-RELATED"/>
    <property type="match status" value="1"/>
</dbReference>
<reference evidence="3" key="1">
    <citation type="submission" date="2022-10" db="EMBL/GenBank/DDBJ databases">
        <authorList>
            <person name="Chen Y."/>
            <person name="Dougan E. K."/>
            <person name="Chan C."/>
            <person name="Rhodes N."/>
            <person name="Thang M."/>
        </authorList>
    </citation>
    <scope>NUCLEOTIDE SEQUENCE</scope>
</reference>
<evidence type="ECO:0000313" key="5">
    <source>
        <dbReference type="Proteomes" id="UP001152797"/>
    </source>
</evidence>
<keyword evidence="5" id="KW-1185">Reference proteome</keyword>
<dbReference type="EMBL" id="CAMXCT030002024">
    <property type="protein sequence ID" value="CAL4782340.1"/>
    <property type="molecule type" value="Genomic_DNA"/>
</dbReference>
<dbReference type="InterPro" id="IPR011990">
    <property type="entry name" value="TPR-like_helical_dom_sf"/>
</dbReference>
<keyword evidence="1" id="KW-0677">Repeat</keyword>
<feature type="repeat" description="PPR" evidence="2">
    <location>
        <begin position="251"/>
        <end position="285"/>
    </location>
</feature>
<evidence type="ECO:0000256" key="1">
    <source>
        <dbReference type="ARBA" id="ARBA00022737"/>
    </source>
</evidence>